<dbReference type="InterPro" id="IPR050559">
    <property type="entry name" value="P-Pant_transferase_sf"/>
</dbReference>
<evidence type="ECO:0000256" key="1">
    <source>
        <dbReference type="ARBA" id="ARBA00010990"/>
    </source>
</evidence>
<feature type="domain" description="4'-phosphopantetheinyl transferase N-terminal" evidence="4">
    <location>
        <begin position="17"/>
        <end position="103"/>
    </location>
</feature>
<dbReference type="SUPFAM" id="SSF56214">
    <property type="entry name" value="4'-phosphopantetheinyl transferase"/>
    <property type="match status" value="2"/>
</dbReference>
<reference evidence="6" key="1">
    <citation type="journal article" date="2019" name="Int. J. Syst. Evol. Microbiol.">
        <title>The Global Catalogue of Microorganisms (GCM) 10K type strain sequencing project: providing services to taxonomists for standard genome sequencing and annotation.</title>
        <authorList>
            <consortium name="The Broad Institute Genomics Platform"/>
            <consortium name="The Broad Institute Genome Sequencing Center for Infectious Disease"/>
            <person name="Wu L."/>
            <person name="Ma J."/>
        </authorList>
    </citation>
    <scope>NUCLEOTIDE SEQUENCE [LARGE SCALE GENOMIC DNA]</scope>
    <source>
        <strain evidence="6">JCM 16898</strain>
    </source>
</reference>
<dbReference type="Pfam" id="PF22624">
    <property type="entry name" value="AASDHPPT_N"/>
    <property type="match status" value="1"/>
</dbReference>
<evidence type="ECO:0000313" key="6">
    <source>
        <dbReference type="Proteomes" id="UP001500689"/>
    </source>
</evidence>
<dbReference type="Pfam" id="PF01648">
    <property type="entry name" value="ACPS"/>
    <property type="match status" value="1"/>
</dbReference>
<dbReference type="InterPro" id="IPR055066">
    <property type="entry name" value="AASDHPPT_N"/>
</dbReference>
<dbReference type="InterPro" id="IPR037143">
    <property type="entry name" value="4-PPantetheinyl_Trfase_dom_sf"/>
</dbReference>
<dbReference type="Gene3D" id="3.90.470.20">
    <property type="entry name" value="4'-phosphopantetheinyl transferase domain"/>
    <property type="match status" value="2"/>
</dbReference>
<evidence type="ECO:0000259" key="4">
    <source>
        <dbReference type="Pfam" id="PF22624"/>
    </source>
</evidence>
<comment type="caution">
    <text evidence="5">The sequence shown here is derived from an EMBL/GenBank/DDBJ whole genome shotgun (WGS) entry which is preliminary data.</text>
</comment>
<gene>
    <name evidence="5" type="ORF">GCM10022222_79480</name>
</gene>
<dbReference type="Proteomes" id="UP001500689">
    <property type="component" value="Unassembled WGS sequence"/>
</dbReference>
<keyword evidence="2 5" id="KW-0808">Transferase</keyword>
<keyword evidence="6" id="KW-1185">Reference proteome</keyword>
<protein>
    <submittedName>
        <fullName evidence="5">4'-phosphopantetheinyl transferase superfamily protein</fullName>
    </submittedName>
</protein>
<organism evidence="5 6">
    <name type="scientific">Amycolatopsis ultiminotia</name>
    <dbReference type="NCBI Taxonomy" id="543629"/>
    <lineage>
        <taxon>Bacteria</taxon>
        <taxon>Bacillati</taxon>
        <taxon>Actinomycetota</taxon>
        <taxon>Actinomycetes</taxon>
        <taxon>Pseudonocardiales</taxon>
        <taxon>Pseudonocardiaceae</taxon>
        <taxon>Amycolatopsis</taxon>
    </lineage>
</organism>
<name>A0ABP6YH77_9PSEU</name>
<evidence type="ECO:0000313" key="5">
    <source>
        <dbReference type="EMBL" id="GAA3582788.1"/>
    </source>
</evidence>
<dbReference type="InterPro" id="IPR008278">
    <property type="entry name" value="4-PPantetheinyl_Trfase_dom"/>
</dbReference>
<comment type="similarity">
    <text evidence="1">Belongs to the P-Pant transferase superfamily. Gsp/Sfp/HetI/AcpT family.</text>
</comment>
<dbReference type="PANTHER" id="PTHR12215:SF10">
    <property type="entry name" value="L-AMINOADIPATE-SEMIALDEHYDE DEHYDROGENASE-PHOSPHOPANTETHEINYL TRANSFERASE"/>
    <property type="match status" value="1"/>
</dbReference>
<evidence type="ECO:0000256" key="2">
    <source>
        <dbReference type="ARBA" id="ARBA00022679"/>
    </source>
</evidence>
<feature type="domain" description="4'-phosphopantetheinyl transferase" evidence="3">
    <location>
        <begin position="107"/>
        <end position="186"/>
    </location>
</feature>
<dbReference type="EMBL" id="BAAAZN010000027">
    <property type="protein sequence ID" value="GAA3582788.1"/>
    <property type="molecule type" value="Genomic_DNA"/>
</dbReference>
<sequence length="229" mass="24974">MTEIVVRWSEPLPVADRYLRLLDELERGRFEAYRQEIDQRRFLTGRVLAKTLTAQRLGGEPESVRFDSTCADCGKPHGRPQVPGSDLVLSISHSGNLIGLAATDGVPVGLDVETSNRTADPSLVEYALSPEEQQAVAGLSDEERSAAFFVYWTRKEAVMKATGKGLKIPLQSITFSRYDAPAELVSAQDAALDPARTRLADLKAAEGHRAAVAALTTGALNVTEERWLP</sequence>
<dbReference type="RefSeq" id="WP_344868613.1">
    <property type="nucleotide sequence ID" value="NZ_BAAAZN010000027.1"/>
</dbReference>
<evidence type="ECO:0000259" key="3">
    <source>
        <dbReference type="Pfam" id="PF01648"/>
    </source>
</evidence>
<accession>A0ABP6YH77</accession>
<proteinExistence type="inferred from homology"/>
<dbReference type="PANTHER" id="PTHR12215">
    <property type="entry name" value="PHOSPHOPANTETHEINE TRANSFERASE"/>
    <property type="match status" value="1"/>
</dbReference>
<dbReference type="GO" id="GO:0016740">
    <property type="term" value="F:transferase activity"/>
    <property type="evidence" value="ECO:0007669"/>
    <property type="project" value="UniProtKB-KW"/>
</dbReference>